<feature type="region of interest" description="Disordered" evidence="1">
    <location>
        <begin position="158"/>
        <end position="199"/>
    </location>
</feature>
<evidence type="ECO:0000313" key="2">
    <source>
        <dbReference type="EMBL" id="OWA53753.1"/>
    </source>
</evidence>
<protein>
    <submittedName>
        <fullName evidence="2">Uncharacterized protein</fullName>
    </submittedName>
</protein>
<sequence length="199" mass="21927">MHINASEQVTRNNFPGRLRELLTTCQLKDTLKSGFSKTGIFPFKRDIIKATLPLVQPKPVQRVYIALNPHFNQIAETMTLLGVPKRARKFLMSSIRLSNKGESIGSEVATALSNVLASQKAPAKPRVPNRRGSFPHGSVITDQDFFASLVEKADNQKASKALTCKTSKPAAPKSSKTLTTSRPLTTSTMPRKPQTKLRD</sequence>
<dbReference type="Proteomes" id="UP000192578">
    <property type="component" value="Unassembled WGS sequence"/>
</dbReference>
<name>A0A9X6NJJ0_HYPEX</name>
<proteinExistence type="predicted"/>
<comment type="caution">
    <text evidence="2">The sequence shown here is derived from an EMBL/GenBank/DDBJ whole genome shotgun (WGS) entry which is preliminary data.</text>
</comment>
<feature type="compositionally biased region" description="Low complexity" evidence="1">
    <location>
        <begin position="165"/>
        <end position="188"/>
    </location>
</feature>
<dbReference type="AlphaFoldDB" id="A0A9X6NJJ0"/>
<gene>
    <name evidence="2" type="ORF">BV898_18175</name>
</gene>
<dbReference type="OrthoDB" id="10035668at2759"/>
<keyword evidence="3" id="KW-1185">Reference proteome</keyword>
<evidence type="ECO:0000313" key="3">
    <source>
        <dbReference type="Proteomes" id="UP000192578"/>
    </source>
</evidence>
<accession>A0A9X6NJJ0</accession>
<reference evidence="3" key="1">
    <citation type="submission" date="2017-01" db="EMBL/GenBank/DDBJ databases">
        <title>Comparative genomics of anhydrobiosis in the tardigrade Hypsibius dujardini.</title>
        <authorList>
            <person name="Yoshida Y."/>
            <person name="Koutsovoulos G."/>
            <person name="Laetsch D."/>
            <person name="Stevens L."/>
            <person name="Kumar S."/>
            <person name="Horikawa D."/>
            <person name="Ishino K."/>
            <person name="Komine S."/>
            <person name="Tomita M."/>
            <person name="Blaxter M."/>
            <person name="Arakawa K."/>
        </authorList>
    </citation>
    <scope>NUCLEOTIDE SEQUENCE [LARGE SCALE GENOMIC DNA]</scope>
    <source>
        <strain evidence="3">Z151</strain>
    </source>
</reference>
<organism evidence="2 3">
    <name type="scientific">Hypsibius exemplaris</name>
    <name type="common">Freshwater tardigrade</name>
    <dbReference type="NCBI Taxonomy" id="2072580"/>
    <lineage>
        <taxon>Eukaryota</taxon>
        <taxon>Metazoa</taxon>
        <taxon>Ecdysozoa</taxon>
        <taxon>Tardigrada</taxon>
        <taxon>Eutardigrada</taxon>
        <taxon>Parachela</taxon>
        <taxon>Hypsibioidea</taxon>
        <taxon>Hypsibiidae</taxon>
        <taxon>Hypsibius</taxon>
    </lineage>
</organism>
<evidence type="ECO:0000256" key="1">
    <source>
        <dbReference type="SAM" id="MobiDB-lite"/>
    </source>
</evidence>
<dbReference type="EMBL" id="MTYJ01000343">
    <property type="protein sequence ID" value="OWA53753.1"/>
    <property type="molecule type" value="Genomic_DNA"/>
</dbReference>